<dbReference type="InterPro" id="IPR036396">
    <property type="entry name" value="Cyt_P450_sf"/>
</dbReference>
<feature type="chain" id="PRO_5019374341" description="Cytochrome P450" evidence="15">
    <location>
        <begin position="23"/>
        <end position="522"/>
    </location>
</feature>
<evidence type="ECO:0000256" key="3">
    <source>
        <dbReference type="ARBA" id="ARBA00004721"/>
    </source>
</evidence>
<comment type="caution">
    <text evidence="16">The sequence shown here is derived from an EMBL/GenBank/DDBJ whole genome shotgun (WGS) entry which is preliminary data.</text>
</comment>
<dbReference type="GO" id="GO:0004497">
    <property type="term" value="F:monooxygenase activity"/>
    <property type="evidence" value="ECO:0007669"/>
    <property type="project" value="UniProtKB-KW"/>
</dbReference>
<comment type="pathway">
    <text evidence="3">Secondary metabolite biosynthesis; terpenoid biosynthesis.</text>
</comment>
<dbReference type="EMBL" id="NHTK01005591">
    <property type="protein sequence ID" value="PPQ76273.1"/>
    <property type="molecule type" value="Genomic_DNA"/>
</dbReference>
<evidence type="ECO:0000256" key="7">
    <source>
        <dbReference type="ARBA" id="ARBA00022723"/>
    </source>
</evidence>
<dbReference type="GO" id="GO:0005506">
    <property type="term" value="F:iron ion binding"/>
    <property type="evidence" value="ECO:0007669"/>
    <property type="project" value="InterPro"/>
</dbReference>
<comment type="cofactor">
    <cofactor evidence="1 13">
        <name>heme</name>
        <dbReference type="ChEBI" id="CHEBI:30413"/>
    </cofactor>
</comment>
<evidence type="ECO:0000256" key="1">
    <source>
        <dbReference type="ARBA" id="ARBA00001971"/>
    </source>
</evidence>
<dbReference type="GO" id="GO:0020037">
    <property type="term" value="F:heme binding"/>
    <property type="evidence" value="ECO:0007669"/>
    <property type="project" value="InterPro"/>
</dbReference>
<keyword evidence="9 14" id="KW-0560">Oxidoreductase</keyword>
<reference evidence="16 17" key="1">
    <citation type="journal article" date="2018" name="Evol. Lett.">
        <title>Horizontal gene cluster transfer increased hallucinogenic mushroom diversity.</title>
        <authorList>
            <person name="Reynolds H.T."/>
            <person name="Vijayakumar V."/>
            <person name="Gluck-Thaler E."/>
            <person name="Korotkin H.B."/>
            <person name="Matheny P.B."/>
            <person name="Slot J.C."/>
        </authorList>
    </citation>
    <scope>NUCLEOTIDE SEQUENCE [LARGE SCALE GENOMIC DNA]</scope>
    <source>
        <strain evidence="16 17">2629</strain>
    </source>
</reference>
<dbReference type="InterPro" id="IPR050121">
    <property type="entry name" value="Cytochrome_P450_monoxygenase"/>
</dbReference>
<feature type="binding site" description="axial binding residue" evidence="13">
    <location>
        <position position="457"/>
    </location>
    <ligand>
        <name>heme</name>
        <dbReference type="ChEBI" id="CHEBI:30413"/>
    </ligand>
    <ligandPart>
        <name>Fe</name>
        <dbReference type="ChEBI" id="CHEBI:18248"/>
    </ligandPart>
</feature>
<keyword evidence="12" id="KW-0472">Membrane</keyword>
<keyword evidence="17" id="KW-1185">Reference proteome</keyword>
<keyword evidence="6" id="KW-0812">Transmembrane</keyword>
<name>A0A409WCP8_9AGAR</name>
<dbReference type="SUPFAM" id="SSF48264">
    <property type="entry name" value="Cytochrome P450"/>
    <property type="match status" value="1"/>
</dbReference>
<keyword evidence="5 13" id="KW-0349">Heme</keyword>
<accession>A0A409WCP8</accession>
<evidence type="ECO:0000256" key="10">
    <source>
        <dbReference type="ARBA" id="ARBA00023004"/>
    </source>
</evidence>
<keyword evidence="8" id="KW-1133">Transmembrane helix</keyword>
<keyword evidence="11 14" id="KW-0503">Monooxygenase</keyword>
<dbReference type="STRING" id="181874.A0A409WCP8"/>
<dbReference type="PRINTS" id="PR00463">
    <property type="entry name" value="EP450I"/>
</dbReference>
<organism evidence="16 17">
    <name type="scientific">Panaeolus cyanescens</name>
    <dbReference type="NCBI Taxonomy" id="181874"/>
    <lineage>
        <taxon>Eukaryota</taxon>
        <taxon>Fungi</taxon>
        <taxon>Dikarya</taxon>
        <taxon>Basidiomycota</taxon>
        <taxon>Agaricomycotina</taxon>
        <taxon>Agaricomycetes</taxon>
        <taxon>Agaricomycetidae</taxon>
        <taxon>Agaricales</taxon>
        <taxon>Agaricineae</taxon>
        <taxon>Galeropsidaceae</taxon>
        <taxon>Panaeolus</taxon>
    </lineage>
</organism>
<proteinExistence type="inferred from homology"/>
<dbReference type="OrthoDB" id="1470350at2759"/>
<evidence type="ECO:0000313" key="17">
    <source>
        <dbReference type="Proteomes" id="UP000284842"/>
    </source>
</evidence>
<evidence type="ECO:0000256" key="9">
    <source>
        <dbReference type="ARBA" id="ARBA00023002"/>
    </source>
</evidence>
<dbReference type="PRINTS" id="PR00385">
    <property type="entry name" value="P450"/>
</dbReference>
<dbReference type="InterPro" id="IPR017972">
    <property type="entry name" value="Cyt_P450_CS"/>
</dbReference>
<evidence type="ECO:0000256" key="4">
    <source>
        <dbReference type="ARBA" id="ARBA00010617"/>
    </source>
</evidence>
<evidence type="ECO:0000256" key="15">
    <source>
        <dbReference type="SAM" id="SignalP"/>
    </source>
</evidence>
<dbReference type="GO" id="GO:0016705">
    <property type="term" value="F:oxidoreductase activity, acting on paired donors, with incorporation or reduction of molecular oxygen"/>
    <property type="evidence" value="ECO:0007669"/>
    <property type="project" value="InterPro"/>
</dbReference>
<dbReference type="AlphaFoldDB" id="A0A409WCP8"/>
<evidence type="ECO:0000256" key="8">
    <source>
        <dbReference type="ARBA" id="ARBA00022989"/>
    </source>
</evidence>
<evidence type="ECO:0008006" key="18">
    <source>
        <dbReference type="Google" id="ProtNLM"/>
    </source>
</evidence>
<dbReference type="PANTHER" id="PTHR24305:SF166">
    <property type="entry name" value="CYTOCHROME P450 12A4, MITOCHONDRIAL-RELATED"/>
    <property type="match status" value="1"/>
</dbReference>
<evidence type="ECO:0000256" key="13">
    <source>
        <dbReference type="PIRSR" id="PIRSR602401-1"/>
    </source>
</evidence>
<dbReference type="InterPro" id="IPR001128">
    <property type="entry name" value="Cyt_P450"/>
</dbReference>
<dbReference type="PROSITE" id="PS00086">
    <property type="entry name" value="CYTOCHROME_P450"/>
    <property type="match status" value="1"/>
</dbReference>
<comment type="similarity">
    <text evidence="4 14">Belongs to the cytochrome P450 family.</text>
</comment>
<evidence type="ECO:0000256" key="6">
    <source>
        <dbReference type="ARBA" id="ARBA00022692"/>
    </source>
</evidence>
<evidence type="ECO:0000256" key="12">
    <source>
        <dbReference type="ARBA" id="ARBA00023136"/>
    </source>
</evidence>
<dbReference type="GO" id="GO:0016020">
    <property type="term" value="C:membrane"/>
    <property type="evidence" value="ECO:0007669"/>
    <property type="project" value="UniProtKB-SubCell"/>
</dbReference>
<keyword evidence="15" id="KW-0732">Signal</keyword>
<dbReference type="Gene3D" id="1.10.630.10">
    <property type="entry name" value="Cytochrome P450"/>
    <property type="match status" value="1"/>
</dbReference>
<protein>
    <recommendedName>
        <fullName evidence="18">Cytochrome P450</fullName>
    </recommendedName>
</protein>
<dbReference type="Pfam" id="PF00067">
    <property type="entry name" value="p450"/>
    <property type="match status" value="1"/>
</dbReference>
<dbReference type="InterPro" id="IPR002401">
    <property type="entry name" value="Cyt_P450_E_grp-I"/>
</dbReference>
<sequence>MSNISVLLTSVVVLYLVRRGISYQNAVRSIQNLHGTRCLLASYSILGMILKKIPGMPQAITLSNNHIFEWGHDIFAKEGWDVRSIIIMLPKVTTFIYVADAAIAKEITTSRTRFPKPVEFYDTLSFYGQNIVASEGEQWKKYRRITAPAFSERNNKLVWDESIKVMDGLFNDVWKDQHTITYDHCLDLTLPIALFIIGSAGFGRTISWVEDDVVPPGHQMSFKEAFSIISKDFLIPLILPKWAMGVTKRSAAAGQALTELRKYVFEMIHQRQTSDKVERNDLFSILLEENSESMGTAALTDDELIGNVFIFLVAGHETTAHALVFMFALLALYPDEQEKLYEQTKSVLKDGRTPTYQDMNSLTYALAVLNESLRLFPVASSFPKKSAEDTTITTRNLAGETKTVPIPKGTYLTVSTVAIHYNPRYWPQPKTFRPERFLEPDWPRDAFYPFNAGPRACLGRRFAETEAIAVLTMLVLKYKITIKEEPQFAHETFEERKARVLALDQGITLIPLRTPLVFTRRE</sequence>
<evidence type="ECO:0000256" key="14">
    <source>
        <dbReference type="RuleBase" id="RU000461"/>
    </source>
</evidence>
<dbReference type="PANTHER" id="PTHR24305">
    <property type="entry name" value="CYTOCHROME P450"/>
    <property type="match status" value="1"/>
</dbReference>
<dbReference type="Proteomes" id="UP000284842">
    <property type="component" value="Unassembled WGS sequence"/>
</dbReference>
<gene>
    <name evidence="16" type="ORF">CVT24_009816</name>
</gene>
<evidence type="ECO:0000256" key="2">
    <source>
        <dbReference type="ARBA" id="ARBA00004370"/>
    </source>
</evidence>
<evidence type="ECO:0000313" key="16">
    <source>
        <dbReference type="EMBL" id="PPQ76273.1"/>
    </source>
</evidence>
<keyword evidence="10 13" id="KW-0408">Iron</keyword>
<evidence type="ECO:0000256" key="5">
    <source>
        <dbReference type="ARBA" id="ARBA00022617"/>
    </source>
</evidence>
<dbReference type="CDD" id="cd11070">
    <property type="entry name" value="CYP56-like"/>
    <property type="match status" value="1"/>
</dbReference>
<dbReference type="InParanoid" id="A0A409WCP8"/>
<keyword evidence="7 13" id="KW-0479">Metal-binding</keyword>
<comment type="subcellular location">
    <subcellularLocation>
        <location evidence="2">Membrane</location>
    </subcellularLocation>
</comment>
<evidence type="ECO:0000256" key="11">
    <source>
        <dbReference type="ARBA" id="ARBA00023033"/>
    </source>
</evidence>
<feature type="signal peptide" evidence="15">
    <location>
        <begin position="1"/>
        <end position="22"/>
    </location>
</feature>